<organism evidence="6 7">
    <name type="scientific">Aestuariispira insulae</name>
    <dbReference type="NCBI Taxonomy" id="1461337"/>
    <lineage>
        <taxon>Bacteria</taxon>
        <taxon>Pseudomonadati</taxon>
        <taxon>Pseudomonadota</taxon>
        <taxon>Alphaproteobacteria</taxon>
        <taxon>Rhodospirillales</taxon>
        <taxon>Kiloniellaceae</taxon>
        <taxon>Aestuariispira</taxon>
    </lineage>
</organism>
<name>A0A3D9HPU7_9PROT</name>
<accession>A0A3D9HPU7</accession>
<dbReference type="Pfam" id="PF00877">
    <property type="entry name" value="NLPC_P60"/>
    <property type="match status" value="1"/>
</dbReference>
<dbReference type="AlphaFoldDB" id="A0A3D9HPU7"/>
<dbReference type="EMBL" id="QRDW01000004">
    <property type="protein sequence ID" value="RED50926.1"/>
    <property type="molecule type" value="Genomic_DNA"/>
</dbReference>
<keyword evidence="2" id="KW-0645">Protease</keyword>
<dbReference type="InterPro" id="IPR041382">
    <property type="entry name" value="SH3_16"/>
</dbReference>
<dbReference type="PROSITE" id="PS51935">
    <property type="entry name" value="NLPC_P60"/>
    <property type="match status" value="1"/>
</dbReference>
<proteinExistence type="inferred from homology"/>
<dbReference type="PANTHER" id="PTHR47359:SF3">
    <property type="entry name" value="NLP_P60 DOMAIN-CONTAINING PROTEIN-RELATED"/>
    <property type="match status" value="1"/>
</dbReference>
<evidence type="ECO:0000256" key="2">
    <source>
        <dbReference type="ARBA" id="ARBA00022670"/>
    </source>
</evidence>
<evidence type="ECO:0000313" key="6">
    <source>
        <dbReference type="EMBL" id="RED50926.1"/>
    </source>
</evidence>
<dbReference type="Gene3D" id="3.90.1720.10">
    <property type="entry name" value="endopeptidase domain like (from Nostoc punctiforme)"/>
    <property type="match status" value="1"/>
</dbReference>
<keyword evidence="3" id="KW-0378">Hydrolase</keyword>
<evidence type="ECO:0000259" key="5">
    <source>
        <dbReference type="PROSITE" id="PS51935"/>
    </source>
</evidence>
<dbReference type="PANTHER" id="PTHR47359">
    <property type="entry name" value="PEPTIDOGLYCAN DL-ENDOPEPTIDASE CWLO"/>
    <property type="match status" value="1"/>
</dbReference>
<dbReference type="InterPro" id="IPR038765">
    <property type="entry name" value="Papain-like_cys_pep_sf"/>
</dbReference>
<gene>
    <name evidence="6" type="ORF">DFP90_104198</name>
</gene>
<dbReference type="GO" id="GO:0006508">
    <property type="term" value="P:proteolysis"/>
    <property type="evidence" value="ECO:0007669"/>
    <property type="project" value="UniProtKB-KW"/>
</dbReference>
<feature type="domain" description="NlpC/P60" evidence="5">
    <location>
        <begin position="140"/>
        <end position="267"/>
    </location>
</feature>
<dbReference type="SUPFAM" id="SSF54001">
    <property type="entry name" value="Cysteine proteinases"/>
    <property type="match status" value="1"/>
</dbReference>
<comment type="caution">
    <text evidence="6">The sequence shown here is derived from an EMBL/GenBank/DDBJ whole genome shotgun (WGS) entry which is preliminary data.</text>
</comment>
<evidence type="ECO:0000256" key="4">
    <source>
        <dbReference type="ARBA" id="ARBA00022807"/>
    </source>
</evidence>
<dbReference type="Gene3D" id="2.30.30.40">
    <property type="entry name" value="SH3 Domains"/>
    <property type="match status" value="1"/>
</dbReference>
<dbReference type="Proteomes" id="UP000256845">
    <property type="component" value="Unassembled WGS sequence"/>
</dbReference>
<evidence type="ECO:0000313" key="7">
    <source>
        <dbReference type="Proteomes" id="UP000256845"/>
    </source>
</evidence>
<dbReference type="InterPro" id="IPR051794">
    <property type="entry name" value="PG_Endopeptidase_C40"/>
</dbReference>
<dbReference type="Pfam" id="PF18348">
    <property type="entry name" value="SH3_16"/>
    <property type="match status" value="1"/>
</dbReference>
<keyword evidence="4" id="KW-0788">Thiol protease</keyword>
<keyword evidence="7" id="KW-1185">Reference proteome</keyword>
<dbReference type="InterPro" id="IPR000064">
    <property type="entry name" value="NLP_P60_dom"/>
</dbReference>
<dbReference type="GO" id="GO:0008234">
    <property type="term" value="F:cysteine-type peptidase activity"/>
    <property type="evidence" value="ECO:0007669"/>
    <property type="project" value="UniProtKB-KW"/>
</dbReference>
<protein>
    <submittedName>
        <fullName evidence="6">NlpC/P60 family protein</fullName>
    </submittedName>
</protein>
<evidence type="ECO:0000256" key="1">
    <source>
        <dbReference type="ARBA" id="ARBA00007074"/>
    </source>
</evidence>
<sequence>MELRDDVVAERYTEGSAFHVTAPVVSLRRGPGFEFPQDSQLLFGDNIRCFEEKDGWAWVQNNRDGYVGYCPSSDLNTGTTNPTHLVSSAFSLIFPEPDIKRHPIFTLSLGSHVEIIEKNEKFSKLANGGWVYSRHLASRGVTQPDLAETASKFLESPYLWGGNSYLGLDCSGLVQLALLRAGIMAKRDTDQQEYSVGESITINADHSGLKRNDLVFWPGHVGIMMDDSSLIHANATDMKTSIAPLEKVSAHIKEIEGTEISSIRRLEELA</sequence>
<reference evidence="6 7" key="1">
    <citation type="submission" date="2018-07" db="EMBL/GenBank/DDBJ databases">
        <title>Genomic Encyclopedia of Type Strains, Phase III (KMG-III): the genomes of soil and plant-associated and newly described type strains.</title>
        <authorList>
            <person name="Whitman W."/>
        </authorList>
    </citation>
    <scope>NUCLEOTIDE SEQUENCE [LARGE SCALE GENOMIC DNA]</scope>
    <source>
        <strain evidence="6 7">CECT 8488</strain>
    </source>
</reference>
<evidence type="ECO:0000256" key="3">
    <source>
        <dbReference type="ARBA" id="ARBA00022801"/>
    </source>
</evidence>
<comment type="similarity">
    <text evidence="1">Belongs to the peptidase C40 family.</text>
</comment>